<feature type="region of interest" description="Disordered" evidence="6">
    <location>
        <begin position="1"/>
        <end position="50"/>
    </location>
</feature>
<evidence type="ECO:0000256" key="4">
    <source>
        <dbReference type="ARBA" id="ARBA00023187"/>
    </source>
</evidence>
<dbReference type="InterPro" id="IPR003954">
    <property type="entry name" value="RRM_euk-type"/>
</dbReference>
<keyword evidence="5" id="KW-0539">Nucleus</keyword>
<gene>
    <name evidence="8" type="ORF">BCR44DRAFT_131381</name>
</gene>
<dbReference type="PANTHER" id="PTHR13288:SF8">
    <property type="entry name" value="SPLICING FACTOR 45"/>
    <property type="match status" value="1"/>
</dbReference>
<proteinExistence type="predicted"/>
<dbReference type="AlphaFoldDB" id="A0A1Y2HR05"/>
<dbReference type="GO" id="GO:0071011">
    <property type="term" value="C:precatalytic spliceosome"/>
    <property type="evidence" value="ECO:0007669"/>
    <property type="project" value="TreeGrafter"/>
</dbReference>
<keyword evidence="2" id="KW-0507">mRNA processing</keyword>
<evidence type="ECO:0000256" key="6">
    <source>
        <dbReference type="SAM" id="MobiDB-lite"/>
    </source>
</evidence>
<organism evidence="8 9">
    <name type="scientific">Catenaria anguillulae PL171</name>
    <dbReference type="NCBI Taxonomy" id="765915"/>
    <lineage>
        <taxon>Eukaryota</taxon>
        <taxon>Fungi</taxon>
        <taxon>Fungi incertae sedis</taxon>
        <taxon>Blastocladiomycota</taxon>
        <taxon>Blastocladiomycetes</taxon>
        <taxon>Blastocladiales</taxon>
        <taxon>Catenariaceae</taxon>
        <taxon>Catenaria</taxon>
    </lineage>
</organism>
<evidence type="ECO:0000259" key="7">
    <source>
        <dbReference type="SMART" id="SM00361"/>
    </source>
</evidence>
<protein>
    <recommendedName>
        <fullName evidence="7">RNA recognition motif domain-containing protein</fullName>
    </recommendedName>
</protein>
<name>A0A1Y2HR05_9FUNG</name>
<dbReference type="GO" id="GO:0003723">
    <property type="term" value="F:RNA binding"/>
    <property type="evidence" value="ECO:0007669"/>
    <property type="project" value="UniProtKB-KW"/>
</dbReference>
<dbReference type="InterPro" id="IPR012677">
    <property type="entry name" value="Nucleotide-bd_a/b_plait_sf"/>
</dbReference>
<feature type="domain" description="RNA recognition motif" evidence="7">
    <location>
        <begin position="98"/>
        <end position="183"/>
    </location>
</feature>
<keyword evidence="4" id="KW-0508">mRNA splicing</keyword>
<sequence length="210" mass="23205">MDMSRDSPANAVQDVVMSESSSESDSSEEESDGDDDDDEQGLDGEPMPDLDLKQFPAFLRMYLDESMDPAVLAQRLAVMIPTRHLAPEQPPAIRRSKVVVLDNMVSAAEVDEALESETIEECSKFGKVVKCLVRVVRLFLLPISDGPEPSVRIFVRYAKCDGAQAAVVAMNGRYFGGREVFARLYDELWFDLAKYDALVAATNSSRGSTR</sequence>
<comment type="caution">
    <text evidence="8">The sequence shown here is derived from an EMBL/GenBank/DDBJ whole genome shotgun (WGS) entry which is preliminary data.</text>
</comment>
<keyword evidence="9" id="KW-1185">Reference proteome</keyword>
<dbReference type="PANTHER" id="PTHR13288">
    <property type="entry name" value="SPLICING FACTOR 45 SPF45"/>
    <property type="match status" value="1"/>
</dbReference>
<dbReference type="FunFam" id="3.30.70.330:FF:000382">
    <property type="entry name" value="G-patch domain-containing protein"/>
    <property type="match status" value="1"/>
</dbReference>
<accession>A0A1Y2HR05</accession>
<evidence type="ECO:0000313" key="8">
    <source>
        <dbReference type="EMBL" id="ORZ36123.1"/>
    </source>
</evidence>
<dbReference type="EMBL" id="MCFL01000018">
    <property type="protein sequence ID" value="ORZ36123.1"/>
    <property type="molecule type" value="Genomic_DNA"/>
</dbReference>
<dbReference type="Proteomes" id="UP000193411">
    <property type="component" value="Unassembled WGS sequence"/>
</dbReference>
<reference evidence="8 9" key="1">
    <citation type="submission" date="2016-07" db="EMBL/GenBank/DDBJ databases">
        <title>Pervasive Adenine N6-methylation of Active Genes in Fungi.</title>
        <authorList>
            <consortium name="DOE Joint Genome Institute"/>
            <person name="Mondo S.J."/>
            <person name="Dannebaum R.O."/>
            <person name="Kuo R.C."/>
            <person name="Labutti K."/>
            <person name="Haridas S."/>
            <person name="Kuo A."/>
            <person name="Salamov A."/>
            <person name="Ahrendt S.R."/>
            <person name="Lipzen A."/>
            <person name="Sullivan W."/>
            <person name="Andreopoulos W.B."/>
            <person name="Clum A."/>
            <person name="Lindquist E."/>
            <person name="Daum C."/>
            <person name="Ramamoorthy G.K."/>
            <person name="Gryganskyi A."/>
            <person name="Culley D."/>
            <person name="Magnuson J.K."/>
            <person name="James T.Y."/>
            <person name="O'Malley M.A."/>
            <person name="Stajich J.E."/>
            <person name="Spatafora J.W."/>
            <person name="Visel A."/>
            <person name="Grigoriev I.V."/>
        </authorList>
    </citation>
    <scope>NUCLEOTIDE SEQUENCE [LARGE SCALE GENOMIC DNA]</scope>
    <source>
        <strain evidence="8 9">PL171</strain>
    </source>
</reference>
<dbReference type="SUPFAM" id="SSF54928">
    <property type="entry name" value="RNA-binding domain, RBD"/>
    <property type="match status" value="1"/>
</dbReference>
<evidence type="ECO:0000256" key="5">
    <source>
        <dbReference type="ARBA" id="ARBA00023242"/>
    </source>
</evidence>
<evidence type="ECO:0000256" key="1">
    <source>
        <dbReference type="ARBA" id="ARBA00004123"/>
    </source>
</evidence>
<dbReference type="STRING" id="765915.A0A1Y2HR05"/>
<dbReference type="OrthoDB" id="5411533at2759"/>
<keyword evidence="3" id="KW-0694">RNA-binding</keyword>
<dbReference type="InterPro" id="IPR035979">
    <property type="entry name" value="RBD_domain_sf"/>
</dbReference>
<evidence type="ECO:0000313" key="9">
    <source>
        <dbReference type="Proteomes" id="UP000193411"/>
    </source>
</evidence>
<feature type="compositionally biased region" description="Acidic residues" evidence="6">
    <location>
        <begin position="25"/>
        <end position="48"/>
    </location>
</feature>
<evidence type="ECO:0000256" key="3">
    <source>
        <dbReference type="ARBA" id="ARBA00022884"/>
    </source>
</evidence>
<dbReference type="GO" id="GO:0045292">
    <property type="term" value="P:mRNA cis splicing, via spliceosome"/>
    <property type="evidence" value="ECO:0007669"/>
    <property type="project" value="InterPro"/>
</dbReference>
<comment type="subcellular location">
    <subcellularLocation>
        <location evidence="1">Nucleus</location>
    </subcellularLocation>
</comment>
<dbReference type="InterPro" id="IPR040052">
    <property type="entry name" value="RBM17"/>
</dbReference>
<evidence type="ECO:0000256" key="2">
    <source>
        <dbReference type="ARBA" id="ARBA00022664"/>
    </source>
</evidence>
<dbReference type="SMART" id="SM00361">
    <property type="entry name" value="RRM_1"/>
    <property type="match status" value="1"/>
</dbReference>
<dbReference type="Gene3D" id="3.30.70.330">
    <property type="match status" value="1"/>
</dbReference>